<name>A0A0E9UFU7_ANGAN</name>
<reference evidence="1" key="1">
    <citation type="submission" date="2014-11" db="EMBL/GenBank/DDBJ databases">
        <authorList>
            <person name="Amaro Gonzalez C."/>
        </authorList>
    </citation>
    <scope>NUCLEOTIDE SEQUENCE</scope>
</reference>
<protein>
    <submittedName>
        <fullName evidence="1">Uncharacterized protein</fullName>
    </submittedName>
</protein>
<dbReference type="AlphaFoldDB" id="A0A0E9UFU7"/>
<accession>A0A0E9UFU7</accession>
<proteinExistence type="predicted"/>
<evidence type="ECO:0000313" key="1">
    <source>
        <dbReference type="EMBL" id="JAH64617.1"/>
    </source>
</evidence>
<dbReference type="EMBL" id="GBXM01043960">
    <property type="protein sequence ID" value="JAH64617.1"/>
    <property type="molecule type" value="Transcribed_RNA"/>
</dbReference>
<reference evidence="1" key="2">
    <citation type="journal article" date="2015" name="Fish Shellfish Immunol.">
        <title>Early steps in the European eel (Anguilla anguilla)-Vibrio vulnificus interaction in the gills: Role of the RtxA13 toxin.</title>
        <authorList>
            <person name="Callol A."/>
            <person name="Pajuelo D."/>
            <person name="Ebbesson L."/>
            <person name="Teles M."/>
            <person name="MacKenzie S."/>
            <person name="Amaro C."/>
        </authorList>
    </citation>
    <scope>NUCLEOTIDE SEQUENCE</scope>
</reference>
<sequence length="22" mass="2749">MIRYEQKESFTKYFTSKSVYNV</sequence>
<organism evidence="1">
    <name type="scientific">Anguilla anguilla</name>
    <name type="common">European freshwater eel</name>
    <name type="synonym">Muraena anguilla</name>
    <dbReference type="NCBI Taxonomy" id="7936"/>
    <lineage>
        <taxon>Eukaryota</taxon>
        <taxon>Metazoa</taxon>
        <taxon>Chordata</taxon>
        <taxon>Craniata</taxon>
        <taxon>Vertebrata</taxon>
        <taxon>Euteleostomi</taxon>
        <taxon>Actinopterygii</taxon>
        <taxon>Neopterygii</taxon>
        <taxon>Teleostei</taxon>
        <taxon>Anguilliformes</taxon>
        <taxon>Anguillidae</taxon>
        <taxon>Anguilla</taxon>
    </lineage>
</organism>